<dbReference type="EMBL" id="AGXW01000012">
    <property type="protein sequence ID" value="EKJ89859.1"/>
    <property type="molecule type" value="Genomic_DNA"/>
</dbReference>
<protein>
    <submittedName>
        <fullName evidence="1">Uncharacterized protein</fullName>
    </submittedName>
</protein>
<comment type="caution">
    <text evidence="1">The sequence shown here is derived from an EMBL/GenBank/DDBJ whole genome shotgun (WGS) entry which is preliminary data.</text>
</comment>
<name>K5CAF9_9BACE</name>
<evidence type="ECO:0000313" key="1">
    <source>
        <dbReference type="EMBL" id="EKJ89859.1"/>
    </source>
</evidence>
<reference evidence="1 2" key="1">
    <citation type="submission" date="2012-02" db="EMBL/GenBank/DDBJ databases">
        <title>The Genome Sequence of Bacteroides finegoldii CL09T03C10.</title>
        <authorList>
            <consortium name="The Broad Institute Genome Sequencing Platform"/>
            <person name="Earl A."/>
            <person name="Ward D."/>
            <person name="Feldgarden M."/>
            <person name="Gevers D."/>
            <person name="Zitomersky N.L."/>
            <person name="Coyne M.J."/>
            <person name="Comstock L.E."/>
            <person name="Young S.K."/>
            <person name="Zeng Q."/>
            <person name="Gargeya S."/>
            <person name="Fitzgerald M."/>
            <person name="Haas B."/>
            <person name="Abouelleil A."/>
            <person name="Alvarado L."/>
            <person name="Arachchi H.M."/>
            <person name="Berlin A."/>
            <person name="Chapman S.B."/>
            <person name="Gearin G."/>
            <person name="Goldberg J."/>
            <person name="Griggs A."/>
            <person name="Gujja S."/>
            <person name="Hansen M."/>
            <person name="Heiman D."/>
            <person name="Howarth C."/>
            <person name="Larimer J."/>
            <person name="Lui A."/>
            <person name="MacDonald P.J.P."/>
            <person name="McCowen C."/>
            <person name="Montmayeur A."/>
            <person name="Murphy C."/>
            <person name="Neiman D."/>
            <person name="Pearson M."/>
            <person name="Priest M."/>
            <person name="Roberts A."/>
            <person name="Saif S."/>
            <person name="Shea T."/>
            <person name="Sisk P."/>
            <person name="Stolte C."/>
            <person name="Sykes S."/>
            <person name="Wortman J."/>
            <person name="Nusbaum C."/>
            <person name="Birren B."/>
        </authorList>
    </citation>
    <scope>NUCLEOTIDE SEQUENCE [LARGE SCALE GENOMIC DNA]</scope>
    <source>
        <strain evidence="1 2">CL09T03C10</strain>
    </source>
</reference>
<sequence>MYIRSLPVEIEMMPIQQDSRKKDLQVDLKNAKEMKELYQGGKIPENRQNQGYVQRKKKRLHNLQKMMEALFYYLSFYDLYLKFQKRQNQIPNDFFTASIFSMAADSAEA</sequence>
<gene>
    <name evidence="1" type="ORF">HMPREF1057_03400</name>
</gene>
<proteinExistence type="predicted"/>
<dbReference type="HOGENOM" id="CLU_2178522_0_0_10"/>
<evidence type="ECO:0000313" key="2">
    <source>
        <dbReference type="Proteomes" id="UP000007995"/>
    </source>
</evidence>
<organism evidence="1 2">
    <name type="scientific">Bacteroides finegoldii CL09T03C10</name>
    <dbReference type="NCBI Taxonomy" id="997888"/>
    <lineage>
        <taxon>Bacteria</taxon>
        <taxon>Pseudomonadati</taxon>
        <taxon>Bacteroidota</taxon>
        <taxon>Bacteroidia</taxon>
        <taxon>Bacteroidales</taxon>
        <taxon>Bacteroidaceae</taxon>
        <taxon>Bacteroides</taxon>
    </lineage>
</organism>
<dbReference type="Proteomes" id="UP000007995">
    <property type="component" value="Unassembled WGS sequence"/>
</dbReference>
<accession>K5CAF9</accession>
<dbReference type="AlphaFoldDB" id="K5CAF9"/>